<reference evidence="4 5" key="1">
    <citation type="submission" date="2014-07" db="EMBL/GenBank/DDBJ databases">
        <title>Tepidicaulis marinum gen. nov., sp. nov., a novel marine bacterium denitrifying nitrate to nitrous oxide strictly under microaerobic conditions.</title>
        <authorList>
            <person name="Takeuchi M."/>
            <person name="Yamagishi T."/>
            <person name="Kamagata Y."/>
            <person name="Oshima K."/>
            <person name="Hattori M."/>
            <person name="Katayama T."/>
            <person name="Hanada S."/>
            <person name="Tamaki H."/>
            <person name="Marumo K."/>
            <person name="Maeda H."/>
            <person name="Nedachi M."/>
            <person name="Iwasaki W."/>
            <person name="Suwa Y."/>
            <person name="Sakata S."/>
        </authorList>
    </citation>
    <scope>NUCLEOTIDE SEQUENCE [LARGE SCALE GENOMIC DNA]</scope>
    <source>
        <strain evidence="4 5">MA2</strain>
    </source>
</reference>
<dbReference type="PANTHER" id="PTHR47739:SF1">
    <property type="entry name" value="TRNA1(VAL) (ADENINE(37)-N6)-METHYLTRANSFERASE"/>
    <property type="match status" value="1"/>
</dbReference>
<organism evidence="4 5">
    <name type="scientific">Tepidicaulis marinus</name>
    <dbReference type="NCBI Taxonomy" id="1333998"/>
    <lineage>
        <taxon>Bacteria</taxon>
        <taxon>Pseudomonadati</taxon>
        <taxon>Pseudomonadota</taxon>
        <taxon>Alphaproteobacteria</taxon>
        <taxon>Hyphomicrobiales</taxon>
        <taxon>Parvibaculaceae</taxon>
        <taxon>Tepidicaulis</taxon>
    </lineage>
</organism>
<dbReference type="GO" id="GO:0032259">
    <property type="term" value="P:methylation"/>
    <property type="evidence" value="ECO:0007669"/>
    <property type="project" value="UniProtKB-KW"/>
</dbReference>
<dbReference type="STRING" id="1333998.M2A_1559"/>
<accession>A0A081BAJ2</accession>
<keyword evidence="1 4" id="KW-0489">Methyltransferase</keyword>
<dbReference type="GO" id="GO:0008168">
    <property type="term" value="F:methyltransferase activity"/>
    <property type="evidence" value="ECO:0007669"/>
    <property type="project" value="UniProtKB-KW"/>
</dbReference>
<keyword evidence="4" id="KW-0808">Transferase</keyword>
<protein>
    <submittedName>
        <fullName evidence="4">O-methyltransferase</fullName>
    </submittedName>
</protein>
<evidence type="ECO:0000256" key="1">
    <source>
        <dbReference type="ARBA" id="ARBA00022603"/>
    </source>
</evidence>
<sequence length="263" mass="27395">MGEEAHAKPADGDLTDDGFLGERLKILQPAKGHRSGLDAVMLAASIPAIHGERALDVGCGAGVAALCLARRVQGLEVRGIDIQAGLVALAGENAARNGLEARARFIEADVAAPRGALSEKDCPPHSFDHVMANPPFYAPGTTWTPPDAAKSTAHIAQGANLTVWVDFCCAMARPKGTVSFIHRADALGELLGAIGTKLGGLVVYPLWPAPGKAARRLLVQGIKGSRSPLAMLPGLVLHGEEGGFEPEAEAVLRHGEALDFSIF</sequence>
<dbReference type="Gene3D" id="3.40.50.150">
    <property type="entry name" value="Vaccinia Virus protein VP39"/>
    <property type="match status" value="1"/>
</dbReference>
<dbReference type="InterPro" id="IPR029063">
    <property type="entry name" value="SAM-dependent_MTases_sf"/>
</dbReference>
<dbReference type="SUPFAM" id="SSF53335">
    <property type="entry name" value="S-adenosyl-L-methionine-dependent methyltransferases"/>
    <property type="match status" value="1"/>
</dbReference>
<evidence type="ECO:0000256" key="2">
    <source>
        <dbReference type="ARBA" id="ARBA00022691"/>
    </source>
</evidence>
<proteinExistence type="predicted"/>
<gene>
    <name evidence="4" type="ORF">M2A_1559</name>
</gene>
<dbReference type="RefSeq" id="WP_045445356.1">
    <property type="nucleotide sequence ID" value="NZ_BBIO01000006.1"/>
</dbReference>
<dbReference type="Pfam" id="PF05175">
    <property type="entry name" value="MTS"/>
    <property type="match status" value="1"/>
</dbReference>
<comment type="caution">
    <text evidence="4">The sequence shown here is derived from an EMBL/GenBank/DDBJ whole genome shotgun (WGS) entry which is preliminary data.</text>
</comment>
<evidence type="ECO:0000259" key="3">
    <source>
        <dbReference type="Pfam" id="PF05175"/>
    </source>
</evidence>
<dbReference type="InterPro" id="IPR050210">
    <property type="entry name" value="tRNA_Adenine-N(6)_MTase"/>
</dbReference>
<dbReference type="eggNOG" id="COG4123">
    <property type="taxonomic scope" value="Bacteria"/>
</dbReference>
<keyword evidence="2" id="KW-0949">S-adenosyl-L-methionine</keyword>
<dbReference type="Proteomes" id="UP000028702">
    <property type="component" value="Unassembled WGS sequence"/>
</dbReference>
<keyword evidence="5" id="KW-1185">Reference proteome</keyword>
<evidence type="ECO:0000313" key="5">
    <source>
        <dbReference type="Proteomes" id="UP000028702"/>
    </source>
</evidence>
<feature type="domain" description="Methyltransferase small" evidence="3">
    <location>
        <begin position="41"/>
        <end position="140"/>
    </location>
</feature>
<dbReference type="CDD" id="cd02440">
    <property type="entry name" value="AdoMet_MTases"/>
    <property type="match status" value="1"/>
</dbReference>
<dbReference type="InterPro" id="IPR007848">
    <property type="entry name" value="Small_mtfrase_dom"/>
</dbReference>
<evidence type="ECO:0000313" key="4">
    <source>
        <dbReference type="EMBL" id="GAK45060.1"/>
    </source>
</evidence>
<dbReference type="AlphaFoldDB" id="A0A081BAJ2"/>
<name>A0A081BAJ2_9HYPH</name>
<dbReference type="PANTHER" id="PTHR47739">
    <property type="entry name" value="TRNA1(VAL) (ADENINE(37)-N6)-METHYLTRANSFERASE"/>
    <property type="match status" value="1"/>
</dbReference>
<dbReference type="EMBL" id="BBIO01000006">
    <property type="protein sequence ID" value="GAK45060.1"/>
    <property type="molecule type" value="Genomic_DNA"/>
</dbReference>